<dbReference type="Pfam" id="PF01476">
    <property type="entry name" value="LysM"/>
    <property type="match status" value="2"/>
</dbReference>
<feature type="chain" id="PRO_5032563481" evidence="1">
    <location>
        <begin position="23"/>
        <end position="502"/>
    </location>
</feature>
<reference evidence="3 4" key="1">
    <citation type="submission" date="2019-12" db="EMBL/GenBank/DDBJ databases">
        <title>Sequence classification of anaerobic respiratory reductive dehalogenases: First we see many, then we see few.</title>
        <authorList>
            <person name="Molenda O."/>
            <person name="Puentes Jacome L.A."/>
            <person name="Cao X."/>
            <person name="Nesbo C.L."/>
            <person name="Tang S."/>
            <person name="Morson N."/>
            <person name="Patron J."/>
            <person name="Lomheim L."/>
            <person name="Wishart D.S."/>
            <person name="Edwards E.A."/>
        </authorList>
    </citation>
    <scope>NUCLEOTIDE SEQUENCE [LARGE SCALE GENOMIC DNA]</scope>
    <source>
        <strain evidence="3 4">12DCA</strain>
    </source>
</reference>
<evidence type="ECO:0000256" key="1">
    <source>
        <dbReference type="SAM" id="SignalP"/>
    </source>
</evidence>
<organism evidence="3 4">
    <name type="scientific">Dehalobacter restrictus</name>
    <dbReference type="NCBI Taxonomy" id="55583"/>
    <lineage>
        <taxon>Bacteria</taxon>
        <taxon>Bacillati</taxon>
        <taxon>Bacillota</taxon>
        <taxon>Clostridia</taxon>
        <taxon>Eubacteriales</taxon>
        <taxon>Desulfitobacteriaceae</taxon>
        <taxon>Dehalobacter</taxon>
    </lineage>
</organism>
<dbReference type="SMART" id="SM00257">
    <property type="entry name" value="LysM"/>
    <property type="match status" value="2"/>
</dbReference>
<accession>A0A857DH37</accession>
<dbReference type="RefSeq" id="WP_019225680.1">
    <property type="nucleotide sequence ID" value="NZ_CP046996.1"/>
</dbReference>
<dbReference type="Proteomes" id="UP000430508">
    <property type="component" value="Chromosome"/>
</dbReference>
<dbReference type="PROSITE" id="PS51782">
    <property type="entry name" value="LYSM"/>
    <property type="match status" value="2"/>
</dbReference>
<proteinExistence type="predicted"/>
<dbReference type="InterPro" id="IPR018392">
    <property type="entry name" value="LysM"/>
</dbReference>
<dbReference type="InterPro" id="IPR036779">
    <property type="entry name" value="LysM_dom_sf"/>
</dbReference>
<name>A0A857DH37_9FIRM</name>
<dbReference type="SUPFAM" id="SSF54106">
    <property type="entry name" value="LysM domain"/>
    <property type="match status" value="1"/>
</dbReference>
<feature type="signal peptide" evidence="1">
    <location>
        <begin position="1"/>
        <end position="22"/>
    </location>
</feature>
<protein>
    <submittedName>
        <fullName evidence="3">LysM peptidoglycan-binding domain-containing protein</fullName>
    </submittedName>
</protein>
<dbReference type="PROSITE" id="PS51257">
    <property type="entry name" value="PROKAR_LIPOPROTEIN"/>
    <property type="match status" value="1"/>
</dbReference>
<dbReference type="CDD" id="cd00118">
    <property type="entry name" value="LysM"/>
    <property type="match status" value="2"/>
</dbReference>
<evidence type="ECO:0000313" key="4">
    <source>
        <dbReference type="Proteomes" id="UP000430508"/>
    </source>
</evidence>
<feature type="domain" description="LysM" evidence="2">
    <location>
        <begin position="452"/>
        <end position="501"/>
    </location>
</feature>
<keyword evidence="1" id="KW-0732">Signal</keyword>
<dbReference type="InterPro" id="IPR052196">
    <property type="entry name" value="Bact_Kbp"/>
</dbReference>
<dbReference type="EMBL" id="CP046996">
    <property type="protein sequence ID" value="QGZ99801.1"/>
    <property type="molecule type" value="Genomic_DNA"/>
</dbReference>
<feature type="domain" description="LysM" evidence="2">
    <location>
        <begin position="386"/>
        <end position="436"/>
    </location>
</feature>
<evidence type="ECO:0000259" key="2">
    <source>
        <dbReference type="PROSITE" id="PS51782"/>
    </source>
</evidence>
<sequence length="502" mass="55892">MKIRKKTALILTVLFVSVVVLAGCTQNQLAIFNAYMKMQDVTSMQQHMTMSLQMSGTGFDQADQEQIDSVAEMLNNAKLDVVLKMNCNEEKTIAKLQADCNVIASGLNIDMPFWVDEDFSGKTPKLIEVFKIPQIAAAYLPPGYAGKPYMVINPFDAKNTDLKNMDVTNLIKLQSDLQKKSTDFLNSYVQRFNPNIDVVSESANDGLGSQKYTIKLNDAQLKEFIRYGINNFAKDKEASNFLNEYFTIIAQYSELSGSSSEFGSIDEEFLTEFNSVMDQLNDVSILGDKGIELTYTISSEGYITHENGSINLELDMSALNRLMNDTVGGEEIQSDVTGILNLTFNYDTDITNINLPVDIQMPELNSSNSFSYLDLIPKTDVEVVNSTYKVLPGDTLATIALNHYGSYKYSGKIYEANRDIIEKNNNRLYAGMVLTLPPEGLLPDIVAGEKQRIYTVKAGDTLAKIAQLEYGDASLYMKIYAANKNILSSPDLIYEGQKILIP</sequence>
<evidence type="ECO:0000313" key="3">
    <source>
        <dbReference type="EMBL" id="QGZ99801.1"/>
    </source>
</evidence>
<dbReference type="PANTHER" id="PTHR34700">
    <property type="entry name" value="POTASSIUM BINDING PROTEIN KBP"/>
    <property type="match status" value="1"/>
</dbReference>
<dbReference type="Gene3D" id="3.10.350.10">
    <property type="entry name" value="LysM domain"/>
    <property type="match status" value="2"/>
</dbReference>
<dbReference type="PANTHER" id="PTHR34700:SF8">
    <property type="entry name" value="POTASSIUM BINDING PROTEIN KBP"/>
    <property type="match status" value="1"/>
</dbReference>
<gene>
    <name evidence="3" type="ORF">GQ588_03630</name>
</gene>
<dbReference type="AlphaFoldDB" id="A0A857DH37"/>